<reference evidence="1 2" key="1">
    <citation type="submission" date="2023-11" db="EMBL/GenBank/DDBJ databases">
        <title>Halocaridina rubra genome assembly.</title>
        <authorList>
            <person name="Smith C."/>
        </authorList>
    </citation>
    <scope>NUCLEOTIDE SEQUENCE [LARGE SCALE GENOMIC DNA]</scope>
    <source>
        <strain evidence="1">EP-1</strain>
        <tissue evidence="1">Whole</tissue>
    </source>
</reference>
<evidence type="ECO:0000313" key="2">
    <source>
        <dbReference type="Proteomes" id="UP001381693"/>
    </source>
</evidence>
<dbReference type="EMBL" id="JAXCGZ010014185">
    <property type="protein sequence ID" value="KAK7071599.1"/>
    <property type="molecule type" value="Genomic_DNA"/>
</dbReference>
<evidence type="ECO:0000313" key="1">
    <source>
        <dbReference type="EMBL" id="KAK7071599.1"/>
    </source>
</evidence>
<protein>
    <submittedName>
        <fullName evidence="1">Uncharacterized protein</fullName>
    </submittedName>
</protein>
<name>A0AAN8X3X0_HALRR</name>
<gene>
    <name evidence="1" type="ORF">SK128_023679</name>
</gene>
<dbReference type="Proteomes" id="UP001381693">
    <property type="component" value="Unassembled WGS sequence"/>
</dbReference>
<proteinExistence type="predicted"/>
<accession>A0AAN8X3X0</accession>
<sequence>MSKESFRNSRTFFFFFPFLSPISINHTSSSFHFYSLIIRDNCSRPISLENFFDEEAICKSHNGDRKRCQFRSLRSSWVISVDLPIYLWSRVFDDFDDLPLTKDLELPNHSFSGIGSYLGGEISCNEPYRSKNSQRMDAAVSRQEREVAFPFSLVF</sequence>
<comment type="caution">
    <text evidence="1">The sequence shown here is derived from an EMBL/GenBank/DDBJ whole genome shotgun (WGS) entry which is preliminary data.</text>
</comment>
<organism evidence="1 2">
    <name type="scientific">Halocaridina rubra</name>
    <name type="common">Hawaiian red shrimp</name>
    <dbReference type="NCBI Taxonomy" id="373956"/>
    <lineage>
        <taxon>Eukaryota</taxon>
        <taxon>Metazoa</taxon>
        <taxon>Ecdysozoa</taxon>
        <taxon>Arthropoda</taxon>
        <taxon>Crustacea</taxon>
        <taxon>Multicrustacea</taxon>
        <taxon>Malacostraca</taxon>
        <taxon>Eumalacostraca</taxon>
        <taxon>Eucarida</taxon>
        <taxon>Decapoda</taxon>
        <taxon>Pleocyemata</taxon>
        <taxon>Caridea</taxon>
        <taxon>Atyoidea</taxon>
        <taxon>Atyidae</taxon>
        <taxon>Halocaridina</taxon>
    </lineage>
</organism>
<dbReference type="AlphaFoldDB" id="A0AAN8X3X0"/>
<keyword evidence="2" id="KW-1185">Reference proteome</keyword>